<dbReference type="AlphaFoldDB" id="A0AA35CNL6"/>
<evidence type="ECO:0000259" key="10">
    <source>
        <dbReference type="Pfam" id="PF16363"/>
    </source>
</evidence>
<dbReference type="Gene3D" id="3.40.50.720">
    <property type="entry name" value="NAD(P)-binding Rossmann-like Domain"/>
    <property type="match status" value="1"/>
</dbReference>
<feature type="region of interest" description="Disordered" evidence="9">
    <location>
        <begin position="124"/>
        <end position="143"/>
    </location>
</feature>
<evidence type="ECO:0000313" key="12">
    <source>
        <dbReference type="Proteomes" id="UP001163687"/>
    </source>
</evidence>
<evidence type="ECO:0000256" key="8">
    <source>
        <dbReference type="RuleBase" id="RU004473"/>
    </source>
</evidence>
<evidence type="ECO:0000256" key="1">
    <source>
        <dbReference type="ARBA" id="ARBA00001539"/>
    </source>
</evidence>
<keyword evidence="12" id="KW-1185">Reference proteome</keyword>
<evidence type="ECO:0000313" key="11">
    <source>
        <dbReference type="EMBL" id="BDG61723.1"/>
    </source>
</evidence>
<organism evidence="11 12">
    <name type="scientific">Caldinitratiruptor microaerophilus</name>
    <dbReference type="NCBI Taxonomy" id="671077"/>
    <lineage>
        <taxon>Bacteria</taxon>
        <taxon>Bacillati</taxon>
        <taxon>Bacillota</taxon>
        <taxon>Clostridia</taxon>
        <taxon>Eubacteriales</taxon>
        <taxon>Symbiobacteriaceae</taxon>
        <taxon>Caldinitratiruptor</taxon>
    </lineage>
</organism>
<evidence type="ECO:0000256" key="5">
    <source>
        <dbReference type="ARBA" id="ARBA00016977"/>
    </source>
</evidence>
<dbReference type="KEGG" id="cmic:caldi_28130"/>
<dbReference type="RefSeq" id="WP_264842353.1">
    <property type="nucleotide sequence ID" value="NZ_AP025628.1"/>
</dbReference>
<dbReference type="SUPFAM" id="SSF51735">
    <property type="entry name" value="NAD(P)-binding Rossmann-fold domains"/>
    <property type="match status" value="1"/>
</dbReference>
<dbReference type="Proteomes" id="UP001163687">
    <property type="component" value="Chromosome"/>
</dbReference>
<protein>
    <recommendedName>
        <fullName evidence="5 8">dTDP-glucose 4,6-dehydratase</fullName>
        <ecNumber evidence="4 8">4.2.1.46</ecNumber>
    </recommendedName>
</protein>
<evidence type="ECO:0000256" key="2">
    <source>
        <dbReference type="ARBA" id="ARBA00001911"/>
    </source>
</evidence>
<comment type="cofactor">
    <cofactor evidence="2 8">
        <name>NAD(+)</name>
        <dbReference type="ChEBI" id="CHEBI:57540"/>
    </cofactor>
</comment>
<dbReference type="Pfam" id="PF16363">
    <property type="entry name" value="GDP_Man_Dehyd"/>
    <property type="match status" value="1"/>
</dbReference>
<keyword evidence="6" id="KW-0520">NAD</keyword>
<feature type="domain" description="NAD(P)-binding" evidence="10">
    <location>
        <begin position="6"/>
        <end position="336"/>
    </location>
</feature>
<comment type="catalytic activity">
    <reaction evidence="1 8">
        <text>dTDP-alpha-D-glucose = dTDP-4-dehydro-6-deoxy-alpha-D-glucose + H2O</text>
        <dbReference type="Rhea" id="RHEA:17221"/>
        <dbReference type="ChEBI" id="CHEBI:15377"/>
        <dbReference type="ChEBI" id="CHEBI:57477"/>
        <dbReference type="ChEBI" id="CHEBI:57649"/>
        <dbReference type="EC" id="4.2.1.46"/>
    </reaction>
</comment>
<dbReference type="CDD" id="cd05246">
    <property type="entry name" value="dTDP_GD_SDR_e"/>
    <property type="match status" value="1"/>
</dbReference>
<evidence type="ECO:0000256" key="7">
    <source>
        <dbReference type="ARBA" id="ARBA00023239"/>
    </source>
</evidence>
<keyword evidence="7 8" id="KW-0456">Lyase</keyword>
<evidence type="ECO:0000256" key="9">
    <source>
        <dbReference type="SAM" id="MobiDB-lite"/>
    </source>
</evidence>
<name>A0AA35CNL6_9FIRM</name>
<dbReference type="InterPro" id="IPR036291">
    <property type="entry name" value="NAD(P)-bd_dom_sf"/>
</dbReference>
<sequence length="359" mass="40033">MARRILVTGGAGFIGSNFIRYVLDRHPDWRVVNLDLLTYAGNPANLRDVEGHPGYRFVHGDIGDMGLVRALLAEEAPDAVVHFAAESHVDRSIAGPEVFVRTNVLGTQVLLEAVRQEIARREAAGPAVGPAGPRAARGAAPDGGRPGLLFVQVSTDEVYGSLGPTGLFTEETPLAPNSPYSASKAGADLLVRAYHHTYGLPAIITRCSNNYGPYQYPEKLIPFFITRALADEYLPVYGDGLNVRDWLYVEDHCAALELVLLHGRPGEVYNIGGGNERTNLEITRRILAELGKPESLIRFVPDRPGHDRRYAMDTTKIRRELGWEPRHGFEEGLRRTIEWYLTHREWWEPLQRRQVASRE</sequence>
<dbReference type="InterPro" id="IPR005888">
    <property type="entry name" value="dTDP_Gluc_deHydtase"/>
</dbReference>
<dbReference type="NCBIfam" id="TIGR01181">
    <property type="entry name" value="dTDP_gluc_dehyt"/>
    <property type="match status" value="1"/>
</dbReference>
<dbReference type="Gene3D" id="3.90.25.10">
    <property type="entry name" value="UDP-galactose 4-epimerase, domain 1"/>
    <property type="match status" value="1"/>
</dbReference>
<evidence type="ECO:0000256" key="4">
    <source>
        <dbReference type="ARBA" id="ARBA00011990"/>
    </source>
</evidence>
<dbReference type="InterPro" id="IPR016040">
    <property type="entry name" value="NAD(P)-bd_dom"/>
</dbReference>
<dbReference type="EMBL" id="AP025628">
    <property type="protein sequence ID" value="BDG61723.1"/>
    <property type="molecule type" value="Genomic_DNA"/>
</dbReference>
<dbReference type="PANTHER" id="PTHR43000">
    <property type="entry name" value="DTDP-D-GLUCOSE 4,6-DEHYDRATASE-RELATED"/>
    <property type="match status" value="1"/>
</dbReference>
<evidence type="ECO:0000256" key="6">
    <source>
        <dbReference type="ARBA" id="ARBA00023027"/>
    </source>
</evidence>
<dbReference type="EC" id="4.2.1.46" evidence="4 8"/>
<evidence type="ECO:0000256" key="3">
    <source>
        <dbReference type="ARBA" id="ARBA00008178"/>
    </source>
</evidence>
<dbReference type="GO" id="GO:0009225">
    <property type="term" value="P:nucleotide-sugar metabolic process"/>
    <property type="evidence" value="ECO:0007669"/>
    <property type="project" value="InterPro"/>
</dbReference>
<dbReference type="GO" id="GO:0008460">
    <property type="term" value="F:dTDP-glucose 4,6-dehydratase activity"/>
    <property type="evidence" value="ECO:0007669"/>
    <property type="project" value="UniProtKB-EC"/>
</dbReference>
<comment type="similarity">
    <text evidence="3 8">Belongs to the NAD(P)-dependent epimerase/dehydratase family. dTDP-glucose dehydratase subfamily.</text>
</comment>
<proteinExistence type="inferred from homology"/>
<gene>
    <name evidence="11" type="ORF">caldi_28130</name>
</gene>
<accession>A0AA35CNL6</accession>
<reference evidence="11" key="1">
    <citation type="submission" date="2022-03" db="EMBL/GenBank/DDBJ databases">
        <title>Complete genome sequence of Caldinitratiruptor microaerophilus.</title>
        <authorList>
            <person name="Mukaiyama R."/>
            <person name="Nishiyama T."/>
            <person name="Ueda K."/>
        </authorList>
    </citation>
    <scope>NUCLEOTIDE SEQUENCE</scope>
    <source>
        <strain evidence="11">JCM 16183</strain>
    </source>
</reference>